<comment type="caution">
    <text evidence="3">The sequence shown here is derived from an EMBL/GenBank/DDBJ whole genome shotgun (WGS) entry which is preliminary data.</text>
</comment>
<protein>
    <submittedName>
        <fullName evidence="3">LPS biosynthesis protein WbpP</fullName>
    </submittedName>
</protein>
<proteinExistence type="inferred from homology"/>
<dbReference type="SUPFAM" id="SSF51735">
    <property type="entry name" value="NAD(P)-binding Rossmann-fold domains"/>
    <property type="match status" value="1"/>
</dbReference>
<organism evidence="3 4">
    <name type="scientific">Candidatus Aquitaenariimonas noxiae</name>
    <dbReference type="NCBI Taxonomy" id="1974741"/>
    <lineage>
        <taxon>Bacteria</taxon>
        <taxon>Pseudomonadati</taxon>
        <taxon>Candidatus Omnitrophota</taxon>
        <taxon>Candidatus Aquitaenariimonas</taxon>
    </lineage>
</organism>
<dbReference type="InterPro" id="IPR001509">
    <property type="entry name" value="Epimerase_deHydtase"/>
</dbReference>
<name>A0A2J0KXB4_9BACT</name>
<dbReference type="PANTHER" id="PTHR43000">
    <property type="entry name" value="DTDP-D-GLUCOSE 4,6-DEHYDRATASE-RELATED"/>
    <property type="match status" value="1"/>
</dbReference>
<comment type="similarity">
    <text evidence="1">Belongs to the NAD(P)-dependent epimerase/dehydratase family.</text>
</comment>
<gene>
    <name evidence="3" type="ORF">COS99_06910</name>
</gene>
<dbReference type="InterPro" id="IPR036291">
    <property type="entry name" value="NAD(P)-bd_dom_sf"/>
</dbReference>
<dbReference type="Gene3D" id="3.40.50.720">
    <property type="entry name" value="NAD(P)-binding Rossmann-like Domain"/>
    <property type="match status" value="1"/>
</dbReference>
<feature type="domain" description="NAD-dependent epimerase/dehydratase" evidence="2">
    <location>
        <begin position="5"/>
        <end position="262"/>
    </location>
</feature>
<dbReference type="Gene3D" id="3.90.25.10">
    <property type="entry name" value="UDP-galactose 4-epimerase, domain 1"/>
    <property type="match status" value="1"/>
</dbReference>
<evidence type="ECO:0000313" key="3">
    <source>
        <dbReference type="EMBL" id="PIU41060.1"/>
    </source>
</evidence>
<dbReference type="Pfam" id="PF01370">
    <property type="entry name" value="Epimerase"/>
    <property type="match status" value="1"/>
</dbReference>
<evidence type="ECO:0000313" key="4">
    <source>
        <dbReference type="Proteomes" id="UP000230052"/>
    </source>
</evidence>
<evidence type="ECO:0000259" key="2">
    <source>
        <dbReference type="Pfam" id="PF01370"/>
    </source>
</evidence>
<evidence type="ECO:0000256" key="1">
    <source>
        <dbReference type="ARBA" id="ARBA00007637"/>
    </source>
</evidence>
<dbReference type="PRINTS" id="PR01713">
    <property type="entry name" value="NUCEPIMERASE"/>
</dbReference>
<dbReference type="CDD" id="cd05256">
    <property type="entry name" value="UDP_AE_SDR_e"/>
    <property type="match status" value="1"/>
</dbReference>
<reference evidence="3 4" key="1">
    <citation type="submission" date="2017-09" db="EMBL/GenBank/DDBJ databases">
        <title>Depth-based differentiation of microbial function through sediment-hosted aquifers and enrichment of novel symbionts in the deep terrestrial subsurface.</title>
        <authorList>
            <person name="Probst A.J."/>
            <person name="Ladd B."/>
            <person name="Jarett J.K."/>
            <person name="Geller-Mcgrath D.E."/>
            <person name="Sieber C.M."/>
            <person name="Emerson J.B."/>
            <person name="Anantharaman K."/>
            <person name="Thomas B.C."/>
            <person name="Malmstrom R."/>
            <person name="Stieglmeier M."/>
            <person name="Klingl A."/>
            <person name="Woyke T."/>
            <person name="Ryan C.M."/>
            <person name="Banfield J.F."/>
        </authorList>
    </citation>
    <scope>NUCLEOTIDE SEQUENCE [LARGE SCALE GENOMIC DNA]</scope>
    <source>
        <strain evidence="3">CG07_land_8_20_14_0_80_42_15</strain>
    </source>
</reference>
<dbReference type="Proteomes" id="UP000230052">
    <property type="component" value="Unassembled WGS sequence"/>
</dbReference>
<sequence length="340" mass="37588">MAKYLVTGGAGFIGSNIVEELIKRGEKVRVIDNFSTGRKENLNFALGDNVTKSQRHQQKPSGDLVTWCSGDFELIEGDIRDEAVVKRAVKGMDIVLHQAAFRSVAKSVEEPALTVDVNILGTLNILMASWKEGVKRVVCASSSSVYGETEKFPQKESDPPSPISPYAASKLSGEHYCKVFSETYGIETVCLRYFNVFGPRQNPESKYSTVIPAFIAWMLKDEPPKVDSDGKQSRDFTYVSNVVNANLSAAAIPNLKWDVINIACGETHSVLDIVSVLNKILGKNIKPTFWPKRKGDVRCTIADITKMKKVLGLSAQVGFEEGIRKTVEWFKSHPEAIKLI</sequence>
<dbReference type="EMBL" id="PEWV01000071">
    <property type="protein sequence ID" value="PIU41060.1"/>
    <property type="molecule type" value="Genomic_DNA"/>
</dbReference>
<dbReference type="AlphaFoldDB" id="A0A2J0KXB4"/>
<accession>A0A2J0KXB4</accession>